<comment type="caution">
    <text evidence="2">The sequence shown here is derived from an EMBL/GenBank/DDBJ whole genome shotgun (WGS) entry which is preliminary data.</text>
</comment>
<sequence length="291" mass="32579">MPPVTANFHINRPALERDITLQLDPEFFSQRLILNAFQTGSLFEPETSALVDWLLQPGDTFIDIGGHVGFYTMLAAGLVGPSGRVYVFEPETTNYQHLLAHMAQNQLHHVFPFPWAVGHPTAVVDFYTNADNDGGHALWDPGRHSFNQKSRVHVSKQPVFLISLDDIFGSAQPGFAKLVKIDTEGNETNVLRGARRFLTRAQVPAVIAEVNRFGLAQLGSSEQEMRALMTELGYTTYALIDEVPIRLTPSQSIQTRGIHNVLFVNAQLQQLVAQRWPQDARTVFTEQRYVA</sequence>
<dbReference type="PANTHER" id="PTHR34203">
    <property type="entry name" value="METHYLTRANSFERASE, FKBM FAMILY PROTEIN"/>
    <property type="match status" value="1"/>
</dbReference>
<dbReference type="GO" id="GO:0032259">
    <property type="term" value="P:methylation"/>
    <property type="evidence" value="ECO:0007669"/>
    <property type="project" value="UniProtKB-KW"/>
</dbReference>
<dbReference type="EMBL" id="VGLS01000103">
    <property type="protein sequence ID" value="MBM3223168.1"/>
    <property type="molecule type" value="Genomic_DNA"/>
</dbReference>
<dbReference type="NCBIfam" id="TIGR01444">
    <property type="entry name" value="fkbM_fam"/>
    <property type="match status" value="1"/>
</dbReference>
<dbReference type="GO" id="GO:0008168">
    <property type="term" value="F:methyltransferase activity"/>
    <property type="evidence" value="ECO:0007669"/>
    <property type="project" value="UniProtKB-KW"/>
</dbReference>
<gene>
    <name evidence="2" type="ORF">FJZ47_05100</name>
</gene>
<dbReference type="Proteomes" id="UP000712673">
    <property type="component" value="Unassembled WGS sequence"/>
</dbReference>
<accession>A0A938B2V0</accession>
<dbReference type="Gene3D" id="3.40.50.150">
    <property type="entry name" value="Vaccinia Virus protein VP39"/>
    <property type="match status" value="1"/>
</dbReference>
<dbReference type="InterPro" id="IPR052514">
    <property type="entry name" value="SAM-dependent_MTase"/>
</dbReference>
<name>A0A938B2V0_UNCTE</name>
<evidence type="ECO:0000313" key="3">
    <source>
        <dbReference type="Proteomes" id="UP000712673"/>
    </source>
</evidence>
<dbReference type="PANTHER" id="PTHR34203:SF15">
    <property type="entry name" value="SLL1173 PROTEIN"/>
    <property type="match status" value="1"/>
</dbReference>
<evidence type="ECO:0000313" key="2">
    <source>
        <dbReference type="EMBL" id="MBM3223168.1"/>
    </source>
</evidence>
<proteinExistence type="predicted"/>
<feature type="domain" description="Methyltransferase FkbM" evidence="1">
    <location>
        <begin position="63"/>
        <end position="234"/>
    </location>
</feature>
<dbReference type="InterPro" id="IPR006342">
    <property type="entry name" value="FkbM_mtfrase"/>
</dbReference>
<keyword evidence="2" id="KW-0808">Transferase</keyword>
<dbReference type="Pfam" id="PF05050">
    <property type="entry name" value="Methyltransf_21"/>
    <property type="match status" value="1"/>
</dbReference>
<evidence type="ECO:0000259" key="1">
    <source>
        <dbReference type="Pfam" id="PF05050"/>
    </source>
</evidence>
<reference evidence="2" key="1">
    <citation type="submission" date="2019-03" db="EMBL/GenBank/DDBJ databases">
        <title>Lake Tanganyika Metagenome-Assembled Genomes (MAGs).</title>
        <authorList>
            <person name="Tran P."/>
        </authorList>
    </citation>
    <scope>NUCLEOTIDE SEQUENCE</scope>
    <source>
        <strain evidence="2">K_DeepCast_65m_m2_066</strain>
    </source>
</reference>
<protein>
    <submittedName>
        <fullName evidence="2">FkbM family methyltransferase</fullName>
    </submittedName>
</protein>
<dbReference type="InterPro" id="IPR029063">
    <property type="entry name" value="SAM-dependent_MTases_sf"/>
</dbReference>
<dbReference type="AlphaFoldDB" id="A0A938B2V0"/>
<keyword evidence="2" id="KW-0489">Methyltransferase</keyword>
<dbReference type="SUPFAM" id="SSF53335">
    <property type="entry name" value="S-adenosyl-L-methionine-dependent methyltransferases"/>
    <property type="match status" value="1"/>
</dbReference>
<organism evidence="2 3">
    <name type="scientific">Tectimicrobiota bacterium</name>
    <dbReference type="NCBI Taxonomy" id="2528274"/>
    <lineage>
        <taxon>Bacteria</taxon>
        <taxon>Pseudomonadati</taxon>
        <taxon>Nitrospinota/Tectimicrobiota group</taxon>
        <taxon>Candidatus Tectimicrobiota</taxon>
    </lineage>
</organism>